<dbReference type="RefSeq" id="WP_169603680.1">
    <property type="nucleotide sequence ID" value="NZ_CP046565.1"/>
</dbReference>
<comment type="similarity">
    <text evidence="4">Belongs to the PqqD family.</text>
</comment>
<dbReference type="GO" id="GO:0048038">
    <property type="term" value="F:quinone binding"/>
    <property type="evidence" value="ECO:0007669"/>
    <property type="project" value="InterPro"/>
</dbReference>
<dbReference type="GO" id="GO:0018189">
    <property type="term" value="P:pyrroloquinoline quinone biosynthetic process"/>
    <property type="evidence" value="ECO:0007669"/>
    <property type="project" value="UniProtKB-UniRule"/>
</dbReference>
<dbReference type="Proteomes" id="UP000503004">
    <property type="component" value="Chromosome"/>
</dbReference>
<evidence type="ECO:0000256" key="4">
    <source>
        <dbReference type="HAMAP-Rule" id="MF_00655"/>
    </source>
</evidence>
<dbReference type="AlphaFoldDB" id="A0A858Q9F8"/>
<dbReference type="InterPro" id="IPR022479">
    <property type="entry name" value="PqqD_bac"/>
</dbReference>
<accession>A0A858Q9F8</accession>
<evidence type="ECO:0000313" key="5">
    <source>
        <dbReference type="EMBL" id="QJD30405.1"/>
    </source>
</evidence>
<dbReference type="NCBIfam" id="TIGR03859">
    <property type="entry name" value="PQQ_PqqD"/>
    <property type="match status" value="1"/>
</dbReference>
<dbReference type="EMBL" id="CP046565">
    <property type="protein sequence ID" value="QJD30405.1"/>
    <property type="molecule type" value="Genomic_DNA"/>
</dbReference>
<comment type="pathway">
    <text evidence="1 4">Cofactor biosynthesis; pyrroloquinoline quinone biosynthesis.</text>
</comment>
<dbReference type="InterPro" id="IPR008792">
    <property type="entry name" value="PQQD"/>
</dbReference>
<comment type="function">
    <text evidence="4">Functions as a PqqA binding protein and presents PqqA to PqqE, in the pyrroloquinoline quinone (PQQ) biosynthetic pathway.</text>
</comment>
<dbReference type="Gene3D" id="1.10.10.1150">
    <property type="entry name" value="Coenzyme PQQ synthesis protein D (PqqD)"/>
    <property type="match status" value="1"/>
</dbReference>
<dbReference type="HAMAP" id="MF_00655">
    <property type="entry name" value="PQQ_syn_PqqD"/>
    <property type="match status" value="1"/>
</dbReference>
<keyword evidence="6" id="KW-1185">Reference proteome</keyword>
<gene>
    <name evidence="4 5" type="primary">pqqD</name>
    <name evidence="5" type="ORF">GNH96_10755</name>
</gene>
<dbReference type="UniPathway" id="UPA00539"/>
<reference evidence="6" key="1">
    <citation type="submission" date="2019-12" db="EMBL/GenBank/DDBJ databases">
        <authorList>
            <person name="Awala S.I."/>
            <person name="Rhee S.K."/>
        </authorList>
    </citation>
    <scope>NUCLEOTIDE SEQUENCE [LARGE SCALE GENOMIC DNA]</scope>
    <source>
        <strain evidence="6">IM1</strain>
    </source>
</reference>
<evidence type="ECO:0000256" key="2">
    <source>
        <dbReference type="ARBA" id="ARBA00011741"/>
    </source>
</evidence>
<keyword evidence="3 4" id="KW-0884">PQQ biosynthesis</keyword>
<comment type="subunit">
    <text evidence="2 4">Monomer. Interacts with PqqE.</text>
</comment>
<dbReference type="InterPro" id="IPR041881">
    <property type="entry name" value="PqqD_sf"/>
</dbReference>
<organism evidence="5 6">
    <name type="scientific">Methylococcus geothermalis</name>
    <dbReference type="NCBI Taxonomy" id="2681310"/>
    <lineage>
        <taxon>Bacteria</taxon>
        <taxon>Pseudomonadati</taxon>
        <taxon>Pseudomonadota</taxon>
        <taxon>Gammaproteobacteria</taxon>
        <taxon>Methylococcales</taxon>
        <taxon>Methylococcaceae</taxon>
        <taxon>Methylococcus</taxon>
    </lineage>
</organism>
<dbReference type="NCBIfam" id="NF002535">
    <property type="entry name" value="PRK02079.1"/>
    <property type="match status" value="1"/>
</dbReference>
<evidence type="ECO:0000313" key="6">
    <source>
        <dbReference type="Proteomes" id="UP000503004"/>
    </source>
</evidence>
<evidence type="ECO:0000256" key="3">
    <source>
        <dbReference type="ARBA" id="ARBA00022905"/>
    </source>
</evidence>
<protein>
    <recommendedName>
        <fullName evidence="4">PqqA binding protein</fullName>
    </recommendedName>
    <alternativeName>
        <fullName evidence="4">Coenzyme PQQ synthesis protein D</fullName>
    </alternativeName>
    <alternativeName>
        <fullName evidence="4">Pyrroloquinoline quinone biosynthesis protein D</fullName>
    </alternativeName>
</protein>
<dbReference type="KEGG" id="metu:GNH96_10755"/>
<name>A0A858Q9F8_9GAMM</name>
<sequence>MSLQPDTLLEISPLLRLQWEEAQQRYVMLYPEGMIELNETAAAILELCDGKHNLTHIVEKLEQKYEATGIEPDVREMLESALNNGWIREFVPQ</sequence>
<evidence type="ECO:0000256" key="1">
    <source>
        <dbReference type="ARBA" id="ARBA00004886"/>
    </source>
</evidence>
<dbReference type="Pfam" id="PF05402">
    <property type="entry name" value="PqqD"/>
    <property type="match status" value="1"/>
</dbReference>
<proteinExistence type="inferred from homology"/>